<feature type="region of interest" description="Disordered" evidence="1">
    <location>
        <begin position="172"/>
        <end position="227"/>
    </location>
</feature>
<dbReference type="CTD" id="91966"/>
<feature type="region of interest" description="Disordered" evidence="1">
    <location>
        <begin position="106"/>
        <end position="130"/>
    </location>
</feature>
<dbReference type="AlphaFoldDB" id="A0A7E6D014"/>
<proteinExistence type="predicted"/>
<name>A0A7E6D014_9CHIR</name>
<organism evidence="2 3">
    <name type="scientific">Phyllostomus discolor</name>
    <name type="common">pale spear-nosed bat</name>
    <dbReference type="NCBI Taxonomy" id="89673"/>
    <lineage>
        <taxon>Eukaryota</taxon>
        <taxon>Metazoa</taxon>
        <taxon>Chordata</taxon>
        <taxon>Craniata</taxon>
        <taxon>Vertebrata</taxon>
        <taxon>Euteleostomi</taxon>
        <taxon>Mammalia</taxon>
        <taxon>Eutheria</taxon>
        <taxon>Laurasiatheria</taxon>
        <taxon>Chiroptera</taxon>
        <taxon>Yangochiroptera</taxon>
        <taxon>Phyllostomidae</taxon>
        <taxon>Phyllostominae</taxon>
        <taxon>Phyllostomus</taxon>
    </lineage>
</organism>
<dbReference type="Proteomes" id="UP000504628">
    <property type="component" value="Chromosome X"/>
</dbReference>
<protein>
    <submittedName>
        <fullName evidence="3">Protein EOLA1 isoform X1</fullName>
    </submittedName>
</protein>
<dbReference type="GeneID" id="114504674"/>
<dbReference type="RefSeq" id="XP_035872613.1">
    <property type="nucleotide sequence ID" value="XM_036016720.1"/>
</dbReference>
<dbReference type="InParanoid" id="A0A7E6D014"/>
<keyword evidence="2" id="KW-1185">Reference proteome</keyword>
<sequence length="227" mass="24017">MLPPQLCAAEPCASTAIHQLCPASPPAFSQFRPQSHRSASHLSPHQFRLLPQLFSTGPPTDTLLPALSPTQLSLDPPSPPKLLLPQLFPTSPPQILLPELRLPSFPTPRPPPPPSADLCPPAFPQLRPPPAPPQLLLTALPNPSCSPSPCFLTVLPQLHPLALFQASHPATPPLALPSPKPPPPDLPSPAPSSPHSHPPAFCPSPPFFPRVSRGQSSPGHLGSLSVR</sequence>
<dbReference type="PRINTS" id="PR01217">
    <property type="entry name" value="PRICHEXTENSN"/>
</dbReference>
<accession>A0A7E6D014</accession>
<evidence type="ECO:0000256" key="1">
    <source>
        <dbReference type="SAM" id="MobiDB-lite"/>
    </source>
</evidence>
<reference evidence="3" key="1">
    <citation type="submission" date="2025-08" db="UniProtKB">
        <authorList>
            <consortium name="RefSeq"/>
        </authorList>
    </citation>
    <scope>IDENTIFICATION</scope>
    <source>
        <tissue evidence="3">Muscle</tissue>
    </source>
</reference>
<evidence type="ECO:0000313" key="2">
    <source>
        <dbReference type="Proteomes" id="UP000504628"/>
    </source>
</evidence>
<gene>
    <name evidence="3" type="primary">EOLA1</name>
</gene>
<feature type="compositionally biased region" description="Pro residues" evidence="1">
    <location>
        <begin position="172"/>
        <end position="208"/>
    </location>
</feature>
<evidence type="ECO:0000313" key="3">
    <source>
        <dbReference type="RefSeq" id="XP_035872613.1"/>
    </source>
</evidence>